<name>A0AAV0FBT5_9ASTE</name>
<comment type="caution">
    <text evidence="2">The sequence shown here is derived from an EMBL/GenBank/DDBJ whole genome shotgun (WGS) entry which is preliminary data.</text>
</comment>
<dbReference type="PANTHER" id="PTHR33919:SF9">
    <property type="entry name" value="RIBOSOME BIOGENESIS NEP1-LIKE PROTEIN"/>
    <property type="match status" value="1"/>
</dbReference>
<accession>A0AAV0FBT5</accession>
<sequence>MQMNTTIGELLSLKLIFSLRIENMAFAATKRWRSLINATVAPRRQFASSTAPKFAPEVVGSATGKAKSWLASGDAMPLWMMAGFVSVVLFMGVHTAKNQLIHSPSVQVKKKKRENLVEVDDPKTVVGSADKFVNKSFLRKVGQIQDPETRVLKDPNRRDPFTIPRKYESLDFAGAHK</sequence>
<dbReference type="EMBL" id="CAMAPF010000974">
    <property type="protein sequence ID" value="CAH9132919.1"/>
    <property type="molecule type" value="Genomic_DNA"/>
</dbReference>
<reference evidence="2" key="1">
    <citation type="submission" date="2022-07" db="EMBL/GenBank/DDBJ databases">
        <authorList>
            <person name="Macas J."/>
            <person name="Novak P."/>
            <person name="Neumann P."/>
        </authorList>
    </citation>
    <scope>NUCLEOTIDE SEQUENCE</scope>
</reference>
<keyword evidence="3" id="KW-1185">Reference proteome</keyword>
<proteinExistence type="predicted"/>
<evidence type="ECO:0000313" key="1">
    <source>
        <dbReference type="EMBL" id="CAH9086273.1"/>
    </source>
</evidence>
<gene>
    <name evidence="2" type="ORF">CEPIT_LOCUS32557</name>
    <name evidence="1" type="ORF">CEPIT_LOCUS9763</name>
</gene>
<organism evidence="2 3">
    <name type="scientific">Cuscuta epithymum</name>
    <dbReference type="NCBI Taxonomy" id="186058"/>
    <lineage>
        <taxon>Eukaryota</taxon>
        <taxon>Viridiplantae</taxon>
        <taxon>Streptophyta</taxon>
        <taxon>Embryophyta</taxon>
        <taxon>Tracheophyta</taxon>
        <taxon>Spermatophyta</taxon>
        <taxon>Magnoliopsida</taxon>
        <taxon>eudicotyledons</taxon>
        <taxon>Gunneridae</taxon>
        <taxon>Pentapetalae</taxon>
        <taxon>asterids</taxon>
        <taxon>lamiids</taxon>
        <taxon>Solanales</taxon>
        <taxon>Convolvulaceae</taxon>
        <taxon>Cuscuteae</taxon>
        <taxon>Cuscuta</taxon>
        <taxon>Cuscuta subgen. Cuscuta</taxon>
    </lineage>
</organism>
<evidence type="ECO:0000313" key="2">
    <source>
        <dbReference type="EMBL" id="CAH9132919.1"/>
    </source>
</evidence>
<dbReference type="Proteomes" id="UP001152523">
    <property type="component" value="Unassembled WGS sequence"/>
</dbReference>
<dbReference type="PANTHER" id="PTHR33919">
    <property type="entry name" value="OS09G0127700 PROTEIN"/>
    <property type="match status" value="1"/>
</dbReference>
<evidence type="ECO:0000313" key="3">
    <source>
        <dbReference type="Proteomes" id="UP001152523"/>
    </source>
</evidence>
<protein>
    <submittedName>
        <fullName evidence="2">Uncharacterized protein</fullName>
    </submittedName>
</protein>
<dbReference type="EMBL" id="CAMAPF010000055">
    <property type="protein sequence ID" value="CAH9086273.1"/>
    <property type="molecule type" value="Genomic_DNA"/>
</dbReference>
<dbReference type="AlphaFoldDB" id="A0AAV0FBT5"/>